<name>A0A7U1E1J2_ECOLX</name>
<dbReference type="NCBIfam" id="TIGR04346">
    <property type="entry name" value="DotA_TraY"/>
    <property type="match status" value="1"/>
</dbReference>
<evidence type="ECO:0000256" key="1">
    <source>
        <dbReference type="SAM" id="MobiDB-lite"/>
    </source>
</evidence>
<reference evidence="3" key="1">
    <citation type="journal article" date="2021" name="Sci. Rep.">
        <title>Antibiotic resistance plasmid composition and architecture in Escherichia coli isolates from meat.</title>
        <authorList>
            <person name="Darphorn T.S."/>
            <person name="Bel K."/>
            <person name="Koenders-van Sint Anneland B.B."/>
            <person name="Brul S."/>
            <person name="Ter Kuile B.H."/>
        </authorList>
    </citation>
    <scope>NUCLEOTIDE SEQUENCE</scope>
    <source>
        <strain evidence="3">ESBL3203</strain>
    </source>
</reference>
<feature type="compositionally biased region" description="Basic and acidic residues" evidence="1">
    <location>
        <begin position="726"/>
        <end position="745"/>
    </location>
</feature>
<feature type="transmembrane region" description="Helical" evidence="2">
    <location>
        <begin position="540"/>
        <end position="558"/>
    </location>
</feature>
<organism evidence="3">
    <name type="scientific">Escherichia coli</name>
    <dbReference type="NCBI Taxonomy" id="562"/>
    <lineage>
        <taxon>Bacteria</taxon>
        <taxon>Pseudomonadati</taxon>
        <taxon>Pseudomonadota</taxon>
        <taxon>Gammaproteobacteria</taxon>
        <taxon>Enterobacterales</taxon>
        <taxon>Enterobacteriaceae</taxon>
        <taxon>Escherichia</taxon>
    </lineage>
</organism>
<dbReference type="AlphaFoldDB" id="A0A7U1E1J2"/>
<feature type="transmembrane region" description="Helical" evidence="2">
    <location>
        <begin position="89"/>
        <end position="110"/>
    </location>
</feature>
<feature type="transmembrane region" description="Helical" evidence="2">
    <location>
        <begin position="618"/>
        <end position="644"/>
    </location>
</feature>
<dbReference type="EMBL" id="MW390529">
    <property type="protein sequence ID" value="QQZ47171.1"/>
    <property type="molecule type" value="Genomic_DNA"/>
</dbReference>
<geneLocation type="plasmid" evidence="3">
    <name>pESBL3203-unknown IncI</name>
</geneLocation>
<keyword evidence="3" id="KW-0614">Plasmid</keyword>
<feature type="transmembrane region" description="Helical" evidence="2">
    <location>
        <begin position="564"/>
        <end position="588"/>
    </location>
</feature>
<dbReference type="InterPro" id="IPR027628">
    <property type="entry name" value="DotA_TraY"/>
</dbReference>
<evidence type="ECO:0008006" key="4">
    <source>
        <dbReference type="Google" id="ProtNLM"/>
    </source>
</evidence>
<evidence type="ECO:0000313" key="3">
    <source>
        <dbReference type="EMBL" id="QQZ47171.1"/>
    </source>
</evidence>
<feature type="region of interest" description="Disordered" evidence="1">
    <location>
        <begin position="720"/>
        <end position="745"/>
    </location>
</feature>
<feature type="transmembrane region" description="Helical" evidence="2">
    <location>
        <begin position="656"/>
        <end position="680"/>
    </location>
</feature>
<keyword evidence="2" id="KW-0812">Transmembrane</keyword>
<keyword evidence="2" id="KW-0472">Membrane</keyword>
<proteinExistence type="predicted"/>
<evidence type="ECO:0000256" key="2">
    <source>
        <dbReference type="SAM" id="Phobius"/>
    </source>
</evidence>
<protein>
    <recommendedName>
        <fullName evidence="4">DotA/TraY family protein</fullName>
    </recommendedName>
</protein>
<feature type="transmembrane region" description="Helical" evidence="2">
    <location>
        <begin position="26"/>
        <end position="48"/>
    </location>
</feature>
<keyword evidence="2" id="KW-1133">Transmembrane helix</keyword>
<feature type="transmembrane region" description="Helical" evidence="2">
    <location>
        <begin position="122"/>
        <end position="143"/>
    </location>
</feature>
<sequence>MSPSPLIKSCVAFAHTQFYSGVTVKILLRALCAGLAISSLPAMASVTYQDIVSAATNPDDLSRQALVTIFGDVVTNPLSTSDPTLIGSMFWVFNNIIAVLAIVWCIFISIRHVVRSGHQGQVFSVGRDIVGILSFVAGFLMIVPTGNGWSLAQLIMLWGASIMGVGSANVMVQVAADNIANGYSMTVQPVQASTRTAARGIFEMELCKYAVNAGLNDFNQTAKSSTSLMTESAKTASGNYTVTISNGSGICGTASLSVEGNGTTDQSTIGKFFNPFSKNEYSGVISAQRAAMDNMISDMDNAASEFVTTFLEKRNSGNGTLPDIETRIQKAADEYERAVQKSLPTDNGEQSRKEALKSYLTTYGWVTLGAWYQTFATANQRLAELADRAPAVTSMSSLGEVGDTDLFSAVMSAYKTQLQNTTYTPPLGTVTSANEQRMANAQDPKSALSEMMSFFVYRTNWIATEISGTGTTSDQVNPLIKMKNIGDYTLGTTEILWSGYTTVRVLATVGDNSIFGKVANLFSGLPKGLVALLDAAAPPIYFLLFLLFCAGFSLSIYLPFIPFIFWMTGIGNWIVSVLIGCTAGPLWAATHLGTSEDRGSRAAYGYIYLIDSMIRPPIMVFGFFFASVAIIAVGTILNALFGAALVNVQFNSLTGIFSLAGFLLIYARICTTTVAAIFALQAYLPDHVINFLGGREGANTLGSMANSVKEIFIGGSRNIRHTPGMKTDRLKNNTNGSDDKDGIKG</sequence>
<accession>A0A7U1E1J2</accession>